<dbReference type="AlphaFoldDB" id="A0A0A9C4N6"/>
<accession>A0A0A9C4N6</accession>
<sequence length="41" mass="4591">MQPNGSTTEGFVVTNKITSMQQGSHKKTLLVLYINVFHFGH</sequence>
<dbReference type="EMBL" id="GBRH01226646">
    <property type="protein sequence ID" value="JAD71249.1"/>
    <property type="molecule type" value="Transcribed_RNA"/>
</dbReference>
<name>A0A0A9C4N6_ARUDO</name>
<protein>
    <submittedName>
        <fullName evidence="1">Uncharacterized protein</fullName>
    </submittedName>
</protein>
<proteinExistence type="predicted"/>
<reference evidence="1" key="2">
    <citation type="journal article" date="2015" name="Data Brief">
        <title>Shoot transcriptome of the giant reed, Arundo donax.</title>
        <authorList>
            <person name="Barrero R.A."/>
            <person name="Guerrero F.D."/>
            <person name="Moolhuijzen P."/>
            <person name="Goolsby J.A."/>
            <person name="Tidwell J."/>
            <person name="Bellgard S.E."/>
            <person name="Bellgard M.I."/>
        </authorList>
    </citation>
    <scope>NUCLEOTIDE SEQUENCE</scope>
    <source>
        <tissue evidence="1">Shoot tissue taken approximately 20 cm above the soil surface</tissue>
    </source>
</reference>
<reference evidence="1" key="1">
    <citation type="submission" date="2014-09" db="EMBL/GenBank/DDBJ databases">
        <authorList>
            <person name="Magalhaes I.L.F."/>
            <person name="Oliveira U."/>
            <person name="Santos F.R."/>
            <person name="Vidigal T.H.D.A."/>
            <person name="Brescovit A.D."/>
            <person name="Santos A.J."/>
        </authorList>
    </citation>
    <scope>NUCLEOTIDE SEQUENCE</scope>
    <source>
        <tissue evidence="1">Shoot tissue taken approximately 20 cm above the soil surface</tissue>
    </source>
</reference>
<organism evidence="1">
    <name type="scientific">Arundo donax</name>
    <name type="common">Giant reed</name>
    <name type="synonym">Donax arundinaceus</name>
    <dbReference type="NCBI Taxonomy" id="35708"/>
    <lineage>
        <taxon>Eukaryota</taxon>
        <taxon>Viridiplantae</taxon>
        <taxon>Streptophyta</taxon>
        <taxon>Embryophyta</taxon>
        <taxon>Tracheophyta</taxon>
        <taxon>Spermatophyta</taxon>
        <taxon>Magnoliopsida</taxon>
        <taxon>Liliopsida</taxon>
        <taxon>Poales</taxon>
        <taxon>Poaceae</taxon>
        <taxon>PACMAD clade</taxon>
        <taxon>Arundinoideae</taxon>
        <taxon>Arundineae</taxon>
        <taxon>Arundo</taxon>
    </lineage>
</organism>
<evidence type="ECO:0000313" key="1">
    <source>
        <dbReference type="EMBL" id="JAD71249.1"/>
    </source>
</evidence>